<evidence type="ECO:0000313" key="1">
    <source>
        <dbReference type="EMBL" id="GAU91975.1"/>
    </source>
</evidence>
<keyword evidence="2" id="KW-1185">Reference proteome</keyword>
<dbReference type="Proteomes" id="UP000186922">
    <property type="component" value="Unassembled WGS sequence"/>
</dbReference>
<name>A0A1D1UU35_RAMVA</name>
<proteinExistence type="predicted"/>
<dbReference type="EMBL" id="BDGG01000002">
    <property type="protein sequence ID" value="GAU91975.1"/>
    <property type="molecule type" value="Genomic_DNA"/>
</dbReference>
<organism evidence="1 2">
    <name type="scientific">Ramazzottius varieornatus</name>
    <name type="common">Water bear</name>
    <name type="synonym">Tardigrade</name>
    <dbReference type="NCBI Taxonomy" id="947166"/>
    <lineage>
        <taxon>Eukaryota</taxon>
        <taxon>Metazoa</taxon>
        <taxon>Ecdysozoa</taxon>
        <taxon>Tardigrada</taxon>
        <taxon>Eutardigrada</taxon>
        <taxon>Parachela</taxon>
        <taxon>Hypsibioidea</taxon>
        <taxon>Ramazzottiidae</taxon>
        <taxon>Ramazzottius</taxon>
    </lineage>
</organism>
<sequence length="63" mass="6909">MERNPAGRALLVKRVLDSPKGALGMDGGCVENRKGNSQPDSRLFGSFVWALNKTTTELRLSFD</sequence>
<evidence type="ECO:0000313" key="2">
    <source>
        <dbReference type="Proteomes" id="UP000186922"/>
    </source>
</evidence>
<reference evidence="1 2" key="1">
    <citation type="journal article" date="2016" name="Nat. Commun.">
        <title>Extremotolerant tardigrade genome and improved radiotolerance of human cultured cells by tardigrade-unique protein.</title>
        <authorList>
            <person name="Hashimoto T."/>
            <person name="Horikawa D.D."/>
            <person name="Saito Y."/>
            <person name="Kuwahara H."/>
            <person name="Kozuka-Hata H."/>
            <person name="Shin-I T."/>
            <person name="Minakuchi Y."/>
            <person name="Ohishi K."/>
            <person name="Motoyama A."/>
            <person name="Aizu T."/>
            <person name="Enomoto A."/>
            <person name="Kondo K."/>
            <person name="Tanaka S."/>
            <person name="Hara Y."/>
            <person name="Koshikawa S."/>
            <person name="Sagara H."/>
            <person name="Miura T."/>
            <person name="Yokobori S."/>
            <person name="Miyagawa K."/>
            <person name="Suzuki Y."/>
            <person name="Kubo T."/>
            <person name="Oyama M."/>
            <person name="Kohara Y."/>
            <person name="Fujiyama A."/>
            <person name="Arakawa K."/>
            <person name="Katayama T."/>
            <person name="Toyoda A."/>
            <person name="Kunieda T."/>
        </authorList>
    </citation>
    <scope>NUCLEOTIDE SEQUENCE [LARGE SCALE GENOMIC DNA]</scope>
    <source>
        <strain evidence="1 2">YOKOZUNA-1</strain>
    </source>
</reference>
<comment type="caution">
    <text evidence="1">The sequence shown here is derived from an EMBL/GenBank/DDBJ whole genome shotgun (WGS) entry which is preliminary data.</text>
</comment>
<gene>
    <name evidence="1" type="primary">RvY_04128-1</name>
    <name evidence="1" type="synonym">RvY_04128.1</name>
    <name evidence="1" type="ORF">RvY_04128</name>
</gene>
<dbReference type="AlphaFoldDB" id="A0A1D1UU35"/>
<protein>
    <submittedName>
        <fullName evidence="1">Uncharacterized protein</fullName>
    </submittedName>
</protein>
<accession>A0A1D1UU35</accession>